<dbReference type="GO" id="GO:0102915">
    <property type="term" value="F:piperitol synthase activity"/>
    <property type="evidence" value="ECO:0007669"/>
    <property type="project" value="UniProtKB-EC"/>
</dbReference>
<dbReference type="InterPro" id="IPR002401">
    <property type="entry name" value="Cyt_P450_E_grp-I"/>
</dbReference>
<keyword evidence="4 13" id="KW-0479">Metal-binding</keyword>
<comment type="similarity">
    <text evidence="2 14">Belongs to the cytochrome P450 family.</text>
</comment>
<protein>
    <recommendedName>
        <fullName evidence="12">(+)-piperitol/(+)-sesamin synthase</fullName>
        <ecNumber evidence="12">1.14.19.74</ecNumber>
    </recommendedName>
</protein>
<comment type="cofactor">
    <cofactor evidence="13">
        <name>heme</name>
        <dbReference type="ChEBI" id="CHEBI:30413"/>
    </cofactor>
</comment>
<dbReference type="InterPro" id="IPR050651">
    <property type="entry name" value="Plant_Cytochrome_P450_Monoox"/>
</dbReference>
<evidence type="ECO:0000256" key="12">
    <source>
        <dbReference type="ARBA" id="ARBA00066876"/>
    </source>
</evidence>
<dbReference type="EMBL" id="AUSU01008322">
    <property type="protein sequence ID" value="EPS59496.1"/>
    <property type="molecule type" value="Genomic_DNA"/>
</dbReference>
<dbReference type="InterPro" id="IPR017972">
    <property type="entry name" value="Cyt_P450_CS"/>
</dbReference>
<dbReference type="Pfam" id="PF00067">
    <property type="entry name" value="p450"/>
    <property type="match status" value="1"/>
</dbReference>
<keyword evidence="7 14" id="KW-0503">Monooxygenase</keyword>
<evidence type="ECO:0000256" key="4">
    <source>
        <dbReference type="ARBA" id="ARBA00022723"/>
    </source>
</evidence>
<dbReference type="PANTHER" id="PTHR47947">
    <property type="entry name" value="CYTOCHROME P450 82C3-RELATED"/>
    <property type="match status" value="1"/>
</dbReference>
<dbReference type="Proteomes" id="UP000015453">
    <property type="component" value="Unassembled WGS sequence"/>
</dbReference>
<keyword evidence="5 14" id="KW-0560">Oxidoreductase</keyword>
<evidence type="ECO:0000256" key="1">
    <source>
        <dbReference type="ARBA" id="ARBA00004167"/>
    </source>
</evidence>
<evidence type="ECO:0000313" key="15">
    <source>
        <dbReference type="EMBL" id="EPS59496.1"/>
    </source>
</evidence>
<dbReference type="PRINTS" id="PR00385">
    <property type="entry name" value="P450"/>
</dbReference>
<dbReference type="AlphaFoldDB" id="S8C501"/>
<accession>S8C501</accession>
<dbReference type="CDD" id="cd20653">
    <property type="entry name" value="CYP81"/>
    <property type="match status" value="1"/>
</dbReference>
<evidence type="ECO:0000256" key="10">
    <source>
        <dbReference type="ARBA" id="ARBA00052057"/>
    </source>
</evidence>
<keyword evidence="6 13" id="KW-0408">Iron</keyword>
<dbReference type="GO" id="GO:0005506">
    <property type="term" value="F:iron ion binding"/>
    <property type="evidence" value="ECO:0007669"/>
    <property type="project" value="InterPro"/>
</dbReference>
<evidence type="ECO:0000256" key="8">
    <source>
        <dbReference type="ARBA" id="ARBA00023136"/>
    </source>
</evidence>
<evidence type="ECO:0000256" key="3">
    <source>
        <dbReference type="ARBA" id="ARBA00022617"/>
    </source>
</evidence>
<evidence type="ECO:0000256" key="9">
    <source>
        <dbReference type="ARBA" id="ARBA00052022"/>
    </source>
</evidence>
<gene>
    <name evidence="15" type="ORF">M569_15310</name>
</gene>
<evidence type="ECO:0000256" key="11">
    <source>
        <dbReference type="ARBA" id="ARBA00056759"/>
    </source>
</evidence>
<evidence type="ECO:0000256" key="13">
    <source>
        <dbReference type="PIRSR" id="PIRSR602401-1"/>
    </source>
</evidence>
<dbReference type="SUPFAM" id="SSF48264">
    <property type="entry name" value="Cytochrome P450"/>
    <property type="match status" value="1"/>
</dbReference>
<comment type="function">
    <text evidence="11">Involved in the biosynthesis of (+)-sesamin, a furofuran class lignan. Functions in a dual catalytic mode. Catalyzes the synthesis of (+)-sesamin from (+)- pinoresinol by formation of two successive methylenedioxy bridges on (+)-pinoresinol and (+)-piperitol, respectively.</text>
</comment>
<comment type="subcellular location">
    <subcellularLocation>
        <location evidence="1">Membrane</location>
        <topology evidence="1">Single-pass membrane protein</topology>
    </subcellularLocation>
</comment>
<dbReference type="GO" id="GO:0016020">
    <property type="term" value="C:membrane"/>
    <property type="evidence" value="ECO:0007669"/>
    <property type="project" value="UniProtKB-SubCell"/>
</dbReference>
<dbReference type="PANTHER" id="PTHR47947:SF3">
    <property type="entry name" value="CYTOCHROME P450 81D1-LIKE"/>
    <property type="match status" value="1"/>
</dbReference>
<dbReference type="OrthoDB" id="1055148at2759"/>
<evidence type="ECO:0000313" key="16">
    <source>
        <dbReference type="Proteomes" id="UP000015453"/>
    </source>
</evidence>
<dbReference type="PROSITE" id="PS00086">
    <property type="entry name" value="CYTOCHROME_P450"/>
    <property type="match status" value="1"/>
</dbReference>
<evidence type="ECO:0000256" key="5">
    <source>
        <dbReference type="ARBA" id="ARBA00023002"/>
    </source>
</evidence>
<proteinExistence type="inferred from homology"/>
<dbReference type="Gene3D" id="1.10.630.10">
    <property type="entry name" value="Cytochrome P450"/>
    <property type="match status" value="1"/>
</dbReference>
<comment type="catalytic activity">
    <reaction evidence="10">
        <text>(+)-piperitol + reduced [NADPH--hemoprotein reductase] + O2 = (+)-sesamin + oxidized [NADPH--hemoprotein reductase] + 2 H2O + H(+)</text>
        <dbReference type="Rhea" id="RHEA:56780"/>
        <dbReference type="Rhea" id="RHEA-COMP:11964"/>
        <dbReference type="Rhea" id="RHEA-COMP:11965"/>
        <dbReference type="ChEBI" id="CHEBI:15377"/>
        <dbReference type="ChEBI" id="CHEBI:15378"/>
        <dbReference type="ChEBI" id="CHEBI:15379"/>
        <dbReference type="ChEBI" id="CHEBI:57618"/>
        <dbReference type="ChEBI" id="CHEBI:58210"/>
        <dbReference type="ChEBI" id="CHEBI:66470"/>
        <dbReference type="ChEBI" id="CHEBI:141003"/>
        <dbReference type="EC" id="1.14.19.74"/>
    </reaction>
    <physiologicalReaction direction="left-to-right" evidence="10">
        <dbReference type="Rhea" id="RHEA:56781"/>
    </physiologicalReaction>
</comment>
<feature type="binding site" description="axial binding residue" evidence="13">
    <location>
        <position position="448"/>
    </location>
    <ligand>
        <name>heme</name>
        <dbReference type="ChEBI" id="CHEBI:30413"/>
    </ligand>
    <ligandPart>
        <name>Fe</name>
        <dbReference type="ChEBI" id="CHEBI:18248"/>
    </ligandPart>
</feature>
<dbReference type="FunFam" id="1.10.630.10:FF:000023">
    <property type="entry name" value="Cytochrome P450 family protein"/>
    <property type="match status" value="1"/>
</dbReference>
<evidence type="ECO:0000256" key="2">
    <source>
        <dbReference type="ARBA" id="ARBA00010617"/>
    </source>
</evidence>
<dbReference type="PRINTS" id="PR00463">
    <property type="entry name" value="EP450I"/>
</dbReference>
<dbReference type="InterPro" id="IPR036396">
    <property type="entry name" value="Cyt_P450_sf"/>
</dbReference>
<name>S8C501_9LAMI</name>
<reference evidence="15 16" key="1">
    <citation type="journal article" date="2013" name="BMC Genomics">
        <title>The miniature genome of a carnivorous plant Genlisea aurea contains a low number of genes and short non-coding sequences.</title>
        <authorList>
            <person name="Leushkin E.V."/>
            <person name="Sutormin R.A."/>
            <person name="Nabieva E.R."/>
            <person name="Penin A.A."/>
            <person name="Kondrashov A.S."/>
            <person name="Logacheva M.D."/>
        </authorList>
    </citation>
    <scope>NUCLEOTIDE SEQUENCE [LARGE SCALE GENOMIC DNA]</scope>
</reference>
<evidence type="ECO:0000256" key="7">
    <source>
        <dbReference type="ARBA" id="ARBA00023033"/>
    </source>
</evidence>
<dbReference type="InterPro" id="IPR001128">
    <property type="entry name" value="Cyt_P450"/>
</dbReference>
<sequence>MEEMILVITFFLIFVTAVGSFFKRRRIDNLPPTPALSFPVIGHLYLFRKPLHRTLAAVSEKHGPILRLQLGSRRALLVSSPDAVEECFRTNDVVFANRPRVLAGKYLGDDYTSVSWAPYGEIWRGLRRIASIEILSPHRIQMSAGVRREEVRSMVRRLFRSRSGGGDGGDAEYGTVEMKSRFFAVTLNVIMRMITGKRYSDEENGGDGLATSEERRKLQGIISESFKVSGASNMADFLPILRWIGIDRIEKKLESLQKKRRELWQDLIDEHKKSNSRNNQTLISHLLSLQEDDPASYSDTTIRGMMYSMLSAGTDTSSSTMEWAMSLLLNNPETLIKAQIEIDATVGAARLIEDSDLAQLRYLRAIIYETLRMYPVAPLLAPHESSAECSVGGYRIPGGTLLLVNIWAIQNDPKLWDEPRDFKPERFLDGGELDGFSMLPFGAGRRGCPGENLAMKMVGLTLGAMIQCFDWRRVGEEKVDMSEGSGLTMPKAHPLIAQYRPR</sequence>
<organism evidence="15 16">
    <name type="scientific">Genlisea aurea</name>
    <dbReference type="NCBI Taxonomy" id="192259"/>
    <lineage>
        <taxon>Eukaryota</taxon>
        <taxon>Viridiplantae</taxon>
        <taxon>Streptophyta</taxon>
        <taxon>Embryophyta</taxon>
        <taxon>Tracheophyta</taxon>
        <taxon>Spermatophyta</taxon>
        <taxon>Magnoliopsida</taxon>
        <taxon>eudicotyledons</taxon>
        <taxon>Gunneridae</taxon>
        <taxon>Pentapetalae</taxon>
        <taxon>asterids</taxon>
        <taxon>lamiids</taxon>
        <taxon>Lamiales</taxon>
        <taxon>Lentibulariaceae</taxon>
        <taxon>Genlisea</taxon>
    </lineage>
</organism>
<evidence type="ECO:0000256" key="14">
    <source>
        <dbReference type="RuleBase" id="RU000461"/>
    </source>
</evidence>
<dbReference type="EC" id="1.14.19.74" evidence="12"/>
<keyword evidence="16" id="KW-1185">Reference proteome</keyword>
<comment type="catalytic activity">
    <reaction evidence="9">
        <text>(+)-pinoresinol + reduced [NADPH--hemoprotein reductase] + O2 = (+)-piperitol + oxidized [NADPH--hemoprotein reductase] + 2 H2O + H(+)</text>
        <dbReference type="Rhea" id="RHEA:56776"/>
        <dbReference type="Rhea" id="RHEA-COMP:11964"/>
        <dbReference type="Rhea" id="RHEA-COMP:11965"/>
        <dbReference type="ChEBI" id="CHEBI:40"/>
        <dbReference type="ChEBI" id="CHEBI:15377"/>
        <dbReference type="ChEBI" id="CHEBI:15378"/>
        <dbReference type="ChEBI" id="CHEBI:15379"/>
        <dbReference type="ChEBI" id="CHEBI:57618"/>
        <dbReference type="ChEBI" id="CHEBI:58210"/>
        <dbReference type="ChEBI" id="CHEBI:141003"/>
        <dbReference type="EC" id="1.14.19.74"/>
    </reaction>
    <physiologicalReaction direction="left-to-right" evidence="9">
        <dbReference type="Rhea" id="RHEA:56777"/>
    </physiologicalReaction>
</comment>
<dbReference type="GO" id="GO:0020037">
    <property type="term" value="F:heme binding"/>
    <property type="evidence" value="ECO:0007669"/>
    <property type="project" value="InterPro"/>
</dbReference>
<keyword evidence="3 13" id="KW-0349">Heme</keyword>
<feature type="non-terminal residue" evidence="15">
    <location>
        <position position="502"/>
    </location>
</feature>
<evidence type="ECO:0000256" key="6">
    <source>
        <dbReference type="ARBA" id="ARBA00023004"/>
    </source>
</evidence>
<keyword evidence="8" id="KW-0472">Membrane</keyword>
<comment type="caution">
    <text evidence="15">The sequence shown here is derived from an EMBL/GenBank/DDBJ whole genome shotgun (WGS) entry which is preliminary data.</text>
</comment>